<dbReference type="SUPFAM" id="SSF55298">
    <property type="entry name" value="YjgF-like"/>
    <property type="match status" value="2"/>
</dbReference>
<dbReference type="InterPro" id="IPR002761">
    <property type="entry name" value="Diphthami_syn_dom"/>
</dbReference>
<evidence type="ECO:0000256" key="1">
    <source>
        <dbReference type="ARBA" id="ARBA00012089"/>
    </source>
</evidence>
<dbReference type="Gene3D" id="3.40.50.620">
    <property type="entry name" value="HUPs"/>
    <property type="match status" value="1"/>
</dbReference>
<dbReference type="OrthoDB" id="686384at2759"/>
<dbReference type="CDD" id="cd06156">
    <property type="entry name" value="eu_AANH_C_2"/>
    <property type="match status" value="1"/>
</dbReference>
<dbReference type="EC" id="6.3.1.14" evidence="1"/>
<dbReference type="Gene3D" id="3.30.1330.40">
    <property type="entry name" value="RutC-like"/>
    <property type="match status" value="2"/>
</dbReference>
<dbReference type="Gene3D" id="3.90.1490.10">
    <property type="entry name" value="putative n-type atp pyrophosphatase, domain 2"/>
    <property type="match status" value="1"/>
</dbReference>
<name>A0A420I0D0_9PEZI</name>
<feature type="domain" description="Diphthamide synthase" evidence="7">
    <location>
        <begin position="129"/>
        <end position="274"/>
    </location>
</feature>
<keyword evidence="8" id="KW-0436">Ligase</keyword>
<feature type="compositionally biased region" description="Polar residues" evidence="6">
    <location>
        <begin position="101"/>
        <end position="115"/>
    </location>
</feature>
<evidence type="ECO:0000313" key="9">
    <source>
        <dbReference type="Proteomes" id="UP000285405"/>
    </source>
</evidence>
<evidence type="ECO:0000259" key="7">
    <source>
        <dbReference type="Pfam" id="PF01902"/>
    </source>
</evidence>
<dbReference type="PANTHER" id="PTHR12196:SF2">
    <property type="entry name" value="DIPHTHINE--AMMONIA LIGASE"/>
    <property type="match status" value="1"/>
</dbReference>
<dbReference type="PANTHER" id="PTHR12196">
    <property type="entry name" value="DOMAIN OF UNKNOWN FUNCTION 71 DUF71 -CONTAINING PROTEIN"/>
    <property type="match status" value="1"/>
</dbReference>
<organism evidence="8 9">
    <name type="scientific">Golovinomyces cichoracearum</name>
    <dbReference type="NCBI Taxonomy" id="62708"/>
    <lineage>
        <taxon>Eukaryota</taxon>
        <taxon>Fungi</taxon>
        <taxon>Dikarya</taxon>
        <taxon>Ascomycota</taxon>
        <taxon>Pezizomycotina</taxon>
        <taxon>Leotiomycetes</taxon>
        <taxon>Erysiphales</taxon>
        <taxon>Erysiphaceae</taxon>
        <taxon>Golovinomyces</taxon>
    </lineage>
</organism>
<evidence type="ECO:0000313" key="8">
    <source>
        <dbReference type="EMBL" id="RKF63134.1"/>
    </source>
</evidence>
<dbReference type="InterPro" id="IPR030662">
    <property type="entry name" value="DPH6/MJ0570"/>
</dbReference>
<evidence type="ECO:0000256" key="3">
    <source>
        <dbReference type="ARBA" id="ARBA00029814"/>
    </source>
</evidence>
<reference evidence="8 9" key="1">
    <citation type="journal article" date="2018" name="BMC Genomics">
        <title>Comparative genome analyses reveal sequence features reflecting distinct modes of host-adaptation between dicot and monocot powdery mildew.</title>
        <authorList>
            <person name="Wu Y."/>
            <person name="Ma X."/>
            <person name="Pan Z."/>
            <person name="Kale S.D."/>
            <person name="Song Y."/>
            <person name="King H."/>
            <person name="Zhang Q."/>
            <person name="Presley C."/>
            <person name="Deng X."/>
            <person name="Wei C.I."/>
            <person name="Xiao S."/>
        </authorList>
    </citation>
    <scope>NUCLEOTIDE SEQUENCE [LARGE SCALE GENOMIC DNA]</scope>
    <source>
        <strain evidence="8">UCSC1</strain>
    </source>
</reference>
<dbReference type="GO" id="GO:0017178">
    <property type="term" value="F:diphthine-ammonia ligase activity"/>
    <property type="evidence" value="ECO:0007669"/>
    <property type="project" value="UniProtKB-EC"/>
</dbReference>
<dbReference type="Pfam" id="PF01902">
    <property type="entry name" value="Diphthami_syn_2"/>
    <property type="match status" value="1"/>
</dbReference>
<dbReference type="Proteomes" id="UP000285405">
    <property type="component" value="Unassembled WGS sequence"/>
</dbReference>
<accession>A0A420I0D0</accession>
<evidence type="ECO:0000256" key="5">
    <source>
        <dbReference type="ARBA" id="ARBA00048108"/>
    </source>
</evidence>
<comment type="caution">
    <text evidence="8">The sequence shown here is derived from an EMBL/GenBank/DDBJ whole genome shotgun (WGS) entry which is preliminary data.</text>
</comment>
<dbReference type="InterPro" id="IPR035959">
    <property type="entry name" value="RutC-like_sf"/>
</dbReference>
<evidence type="ECO:0000256" key="2">
    <source>
        <dbReference type="ARBA" id="ARBA00018426"/>
    </source>
</evidence>
<dbReference type="GO" id="GO:0017183">
    <property type="term" value="P:protein histidyl modification to diphthamide"/>
    <property type="evidence" value="ECO:0007669"/>
    <property type="project" value="TreeGrafter"/>
</dbReference>
<dbReference type="InterPro" id="IPR014729">
    <property type="entry name" value="Rossmann-like_a/b/a_fold"/>
</dbReference>
<comment type="catalytic activity">
    <reaction evidence="5">
        <text>diphthine-[translation elongation factor 2] + NH4(+) + ATP = diphthamide-[translation elongation factor 2] + AMP + diphosphate + H(+)</text>
        <dbReference type="Rhea" id="RHEA:19753"/>
        <dbReference type="Rhea" id="RHEA-COMP:10172"/>
        <dbReference type="Rhea" id="RHEA-COMP:10174"/>
        <dbReference type="ChEBI" id="CHEBI:15378"/>
        <dbReference type="ChEBI" id="CHEBI:16692"/>
        <dbReference type="ChEBI" id="CHEBI:28938"/>
        <dbReference type="ChEBI" id="CHEBI:30616"/>
        <dbReference type="ChEBI" id="CHEBI:33019"/>
        <dbReference type="ChEBI" id="CHEBI:82696"/>
        <dbReference type="ChEBI" id="CHEBI:456215"/>
        <dbReference type="EC" id="6.3.1.14"/>
    </reaction>
</comment>
<protein>
    <recommendedName>
        <fullName evidence="2">Diphthine--ammonia ligase</fullName>
        <ecNumber evidence="1">6.3.1.14</ecNumber>
    </recommendedName>
    <alternativeName>
        <fullName evidence="3">Diphthamide synthase</fullName>
    </alternativeName>
    <alternativeName>
        <fullName evidence="4">Diphthamide synthetase</fullName>
    </alternativeName>
</protein>
<gene>
    <name evidence="8" type="ORF">GcC1_141009</name>
</gene>
<proteinExistence type="predicted"/>
<dbReference type="AlphaFoldDB" id="A0A420I0D0"/>
<evidence type="ECO:0000256" key="6">
    <source>
        <dbReference type="SAM" id="MobiDB-lite"/>
    </source>
</evidence>
<dbReference type="CDD" id="cd01994">
    <property type="entry name" value="AANH_PF0828-like"/>
    <property type="match status" value="1"/>
</dbReference>
<feature type="region of interest" description="Disordered" evidence="6">
    <location>
        <begin position="101"/>
        <end position="120"/>
    </location>
</feature>
<dbReference type="SUPFAM" id="SSF52402">
    <property type="entry name" value="Adenine nucleotide alpha hydrolases-like"/>
    <property type="match status" value="1"/>
</dbReference>
<dbReference type="EMBL" id="MCBR01014149">
    <property type="protein sequence ID" value="RKF63134.1"/>
    <property type="molecule type" value="Genomic_DNA"/>
</dbReference>
<dbReference type="NCBIfam" id="TIGR00290">
    <property type="entry name" value="MJ0570_dom"/>
    <property type="match status" value="1"/>
</dbReference>
<evidence type="ECO:0000256" key="4">
    <source>
        <dbReference type="ARBA" id="ARBA00031552"/>
    </source>
</evidence>
<sequence length="810" mass="91288">MNQTGILESLDVIALISGGKDSFFSILQCINLGHRVIALANLYPPYHDGLSVGEKDRDSDLNSFMYQTVGHTVIPLYEEALGIPLYREPILGTAIHSGTSYGEDNNEYPNSTSELSPPHDETECMVPLLRRIMREHPNANALCSGAIYSTYQRTRVEAIACRLGLISLAYLWQYPKLPLKNSISLLEDMRDAELDARIIKVAGSELDQSFLWQNLMTETTVRRVQKVIGKFGMVDDGAVLGEGGEFETLVLNGPSHLFKGRIEIQDSDKKVIRESGGSAWLEILRAKVIMKNSKKRSLGVMRIPDLFDPKFKTILEALNDLSTRNISLSSKDQNAVQVNKFPILTQNPKISHVPFPTMAQWTIAASEEFTSVKEEALHLRDKICLRLDKERLSSFDIISTIILLRSMQDFEDINKVYGTLFSRPNPPARVTISCGENMPRKTNLIFHLTVRLPSSLNQISRKALHVQSHSYWAPANIGPYSQAIITSSESGHADFNIASVSGQIPLIPQTMKLPSSESSSNLLSLQVTLSLQHLWRIGMAIGVGWWTSVVAYLPHRIEDIENNHAPEAAIISSQAWSYLHDFNHNDEPREDEDDEAVELDLWEKKYHAGMRKMDAQSRVATSCLPDWSLLDSSCKNRAPPPFFAVEVHELPRQSAVEWHAHLGIISGSNKLQITRHTIKQKTDWVIHQCLLGDSKKMQIIAAIPFPRYFEHVNTYLRQIHSYICLLFNAKEDFENENHERISLFNGNKFIASSSLCYRDNLVPLPQDELLLKYSVSNNTASTTTAAQIPCHRIWDASGQRLAYLCIYNII</sequence>